<evidence type="ECO:0000256" key="8">
    <source>
        <dbReference type="PROSITE-ProRule" id="PRU01360"/>
    </source>
</evidence>
<accession>A0A0F7KPZ4</accession>
<evidence type="ECO:0000256" key="9">
    <source>
        <dbReference type="RuleBase" id="RU003357"/>
    </source>
</evidence>
<reference evidence="10" key="1">
    <citation type="submission" date="2015-05" db="EMBL/GenBank/DDBJ databases">
        <title>The complete genome of Altererythrobacter atlanticus strain 26DY36.</title>
        <authorList>
            <person name="Wu Y.-H."/>
            <person name="Cheng H."/>
            <person name="Wu X.-W."/>
        </authorList>
    </citation>
    <scope>NUCLEOTIDE SEQUENCE [LARGE SCALE GENOMIC DNA]</scope>
    <source>
        <strain evidence="10">26DY36</strain>
    </source>
</reference>
<keyword evidence="5 9" id="KW-0798">TonB box</keyword>
<evidence type="ECO:0000256" key="3">
    <source>
        <dbReference type="ARBA" id="ARBA00022452"/>
    </source>
</evidence>
<dbReference type="AlphaFoldDB" id="A0A0F7KPZ4"/>
<comment type="subcellular location">
    <subcellularLocation>
        <location evidence="1 8">Cell outer membrane</location>
        <topology evidence="1 8">Multi-pass membrane protein</topology>
    </subcellularLocation>
</comment>
<evidence type="ECO:0000256" key="4">
    <source>
        <dbReference type="ARBA" id="ARBA00022692"/>
    </source>
</evidence>
<dbReference type="PANTHER" id="PTHR47234:SF2">
    <property type="entry name" value="TONB-DEPENDENT RECEPTOR"/>
    <property type="match status" value="1"/>
</dbReference>
<dbReference type="EMBL" id="CP011452">
    <property type="protein sequence ID" value="AKH42608.1"/>
    <property type="molecule type" value="Genomic_DNA"/>
</dbReference>
<dbReference type="InterPro" id="IPR000531">
    <property type="entry name" value="Beta-barrel_TonB"/>
</dbReference>
<dbReference type="Gene3D" id="2.170.130.10">
    <property type="entry name" value="TonB-dependent receptor, plug domain"/>
    <property type="match status" value="1"/>
</dbReference>
<dbReference type="PATRIC" id="fig|1267766.3.peg.1579"/>
<comment type="similarity">
    <text evidence="8 9">Belongs to the TonB-dependent receptor family.</text>
</comment>
<keyword evidence="11" id="KW-1185">Reference proteome</keyword>
<evidence type="ECO:0000313" key="10">
    <source>
        <dbReference type="EMBL" id="AKH42608.1"/>
    </source>
</evidence>
<dbReference type="Gene3D" id="2.40.170.20">
    <property type="entry name" value="TonB-dependent receptor, beta-barrel domain"/>
    <property type="match status" value="1"/>
</dbReference>
<evidence type="ECO:0000313" key="11">
    <source>
        <dbReference type="Proteomes" id="UP000034392"/>
    </source>
</evidence>
<dbReference type="GO" id="GO:0009279">
    <property type="term" value="C:cell outer membrane"/>
    <property type="evidence" value="ECO:0007669"/>
    <property type="project" value="UniProtKB-SubCell"/>
</dbReference>
<evidence type="ECO:0000256" key="7">
    <source>
        <dbReference type="ARBA" id="ARBA00023237"/>
    </source>
</evidence>
<dbReference type="InterPro" id="IPR012910">
    <property type="entry name" value="Plug_dom"/>
</dbReference>
<keyword evidence="4 8" id="KW-0812">Transmembrane</keyword>
<keyword evidence="2 8" id="KW-0813">Transport</keyword>
<proteinExistence type="inferred from homology"/>
<dbReference type="SUPFAM" id="SSF56935">
    <property type="entry name" value="Porins"/>
    <property type="match status" value="1"/>
</dbReference>
<dbReference type="Pfam" id="PF07715">
    <property type="entry name" value="Plug"/>
    <property type="match status" value="1"/>
</dbReference>
<evidence type="ECO:0000256" key="1">
    <source>
        <dbReference type="ARBA" id="ARBA00004571"/>
    </source>
</evidence>
<dbReference type="Pfam" id="PF00593">
    <property type="entry name" value="TonB_dep_Rec_b-barrel"/>
    <property type="match status" value="1"/>
</dbReference>
<dbReference type="PANTHER" id="PTHR47234">
    <property type="match status" value="1"/>
</dbReference>
<dbReference type="RefSeq" id="WP_053833448.1">
    <property type="nucleotide sequence ID" value="NZ_CP011452.2"/>
</dbReference>
<sequence>MKTRRFSVGKLACGVAFAGIAMGNAAPAMSQDNGADAGDVIVVTGTRIAKVTTYNSADPVTVIDPDLAKREGRFDIAATLQSAPMAAGSTQITSAISSNFVTNGGEGAQTVDLRGLGANRTLVLLNGRRLGPAGTRGAVSSFDLNALPMSIVNNVQVLKTGASSVYGSDAIAGVVNIVTRQDTDGLQLAVNANVPTEAGGEQYRVSAIWGKIFDRGHLTIAGDYAHVNELARGDRSYLSCAEAYTFRPDGSRADLVDPRTGEYMCEGNAWGHVWVFNSSDNLQLDDGTDTSIGGGPVLLQYQYPGQDLGLPAFGAPAFPGDFGAPAGWYPVAYDQQSTAVENLFHPYMEEQTVIPETELYSVYADGAYDITDNAELFGEFLFNRRKTYQNGWRQFWTYGPTGDPFGMGAGNAFNYWGGGFTGLNLLSPTGITDHDDSSQEVEYYRGVAGLRGDFVAAPGWSWQIHGQYSRNIGHYRNERILEDALLTSENQMASCVGAVTPISGRPCIDLPWTDPYFLAGDLTAEQVGFLFDWEDGRTLYTQLAGEFSLNGTVVDLPAGPLALAAGATVRKDRINDRPGDITLAGNAWGSTAAGITAGKSVTSEFFGEISVPVLADMPLAEELVLTGAVRRTSVTAIRASDGARDSDNGNWTYKLGANWAVTPWLRLRASYGTSFRAPALFEQFLADETGFLDQRQVDPCFLWAPNLAFGGISQRVADNCAAAGVPGDYADQSVQVTSVARGGLGQLKAETSTAKVVGFVLTPDLGATRLRLAVDYFDIDVKGEIARRGVRNIVEGCYASDDVPNDPLCSLFSRGQPGAPYAIGEVVNSYVNIARQENRGLDASLLVEQDLGRFGSVSFSSDMTWQIRDNYQLFAGSPLESDNGEVGSPEWVGDFRLNWATPLPGFSLFYGMNVIGGTSSQAEFEANNGGDPCITTPLRGTYCPDLTTPATFYHNLSLTKRFEDRFSVTFGVNNLFDTAPPRISVLNGNTVPMIGPIINASQYPLFGRRLFINATADF</sequence>
<keyword evidence="6 8" id="KW-0472">Membrane</keyword>
<dbReference type="InterPro" id="IPR037066">
    <property type="entry name" value="Plug_dom_sf"/>
</dbReference>
<keyword evidence="3 8" id="KW-1134">Transmembrane beta strand</keyword>
<keyword evidence="7 8" id="KW-0998">Cell outer membrane</keyword>
<name>A0A0F7KPZ4_9SPHN</name>
<evidence type="ECO:0000256" key="6">
    <source>
        <dbReference type="ARBA" id="ARBA00023136"/>
    </source>
</evidence>
<evidence type="ECO:0000256" key="2">
    <source>
        <dbReference type="ARBA" id="ARBA00022448"/>
    </source>
</evidence>
<dbReference type="STRING" id="1267766.WYH_01571"/>
<dbReference type="InterPro" id="IPR039426">
    <property type="entry name" value="TonB-dep_rcpt-like"/>
</dbReference>
<protein>
    <submittedName>
        <fullName evidence="10">Vitamin B12 transporter BtuB</fullName>
    </submittedName>
</protein>
<evidence type="ECO:0000256" key="5">
    <source>
        <dbReference type="ARBA" id="ARBA00023077"/>
    </source>
</evidence>
<dbReference type="KEGG" id="aay:WYH_01571"/>
<dbReference type="PROSITE" id="PS52016">
    <property type="entry name" value="TONB_DEPENDENT_REC_3"/>
    <property type="match status" value="1"/>
</dbReference>
<dbReference type="InterPro" id="IPR036942">
    <property type="entry name" value="Beta-barrel_TonB_sf"/>
</dbReference>
<dbReference type="Proteomes" id="UP000034392">
    <property type="component" value="Chromosome"/>
</dbReference>
<organism evidence="10 11">
    <name type="scientific">Croceibacterium atlanticum</name>
    <dbReference type="NCBI Taxonomy" id="1267766"/>
    <lineage>
        <taxon>Bacteria</taxon>
        <taxon>Pseudomonadati</taxon>
        <taxon>Pseudomonadota</taxon>
        <taxon>Alphaproteobacteria</taxon>
        <taxon>Sphingomonadales</taxon>
        <taxon>Erythrobacteraceae</taxon>
        <taxon>Croceibacterium</taxon>
    </lineage>
</organism>
<gene>
    <name evidence="10" type="primary">btuB_8</name>
    <name evidence="10" type="ORF">WYH_01571</name>
</gene>